<evidence type="ECO:0000256" key="1">
    <source>
        <dbReference type="ARBA" id="ARBA00022729"/>
    </source>
</evidence>
<dbReference type="AlphaFoldDB" id="A0A542ZP86"/>
<dbReference type="InterPro" id="IPR001638">
    <property type="entry name" value="Solute-binding_3/MltF_N"/>
</dbReference>
<keyword evidence="7" id="KW-1185">Reference proteome</keyword>
<protein>
    <submittedName>
        <fullName evidence="6">Amino acid ABC transporter substrate-binding protein (PAAT family)</fullName>
    </submittedName>
</protein>
<dbReference type="SMART" id="SM00079">
    <property type="entry name" value="PBPe"/>
    <property type="match status" value="1"/>
</dbReference>
<dbReference type="PANTHER" id="PTHR35936">
    <property type="entry name" value="MEMBRANE-BOUND LYTIC MUREIN TRANSGLYCOSYLASE F"/>
    <property type="match status" value="1"/>
</dbReference>
<keyword evidence="1 3" id="KW-0732">Signal</keyword>
<dbReference type="OrthoDB" id="8454826at2"/>
<dbReference type="GO" id="GO:0016020">
    <property type="term" value="C:membrane"/>
    <property type="evidence" value="ECO:0007669"/>
    <property type="project" value="InterPro"/>
</dbReference>
<dbReference type="Pfam" id="PF00497">
    <property type="entry name" value="SBP_bac_3"/>
    <property type="match status" value="1"/>
</dbReference>
<feature type="signal peptide" evidence="3">
    <location>
        <begin position="1"/>
        <end position="24"/>
    </location>
</feature>
<gene>
    <name evidence="6" type="ORF">FB461_1807</name>
</gene>
<dbReference type="GO" id="GO:0015276">
    <property type="term" value="F:ligand-gated monoatomic ion channel activity"/>
    <property type="evidence" value="ECO:0007669"/>
    <property type="project" value="InterPro"/>
</dbReference>
<feature type="domain" description="Solute-binding protein family 3/N-terminal" evidence="4">
    <location>
        <begin position="61"/>
        <end position="291"/>
    </location>
</feature>
<feature type="region of interest" description="Disordered" evidence="2">
    <location>
        <begin position="27"/>
        <end position="57"/>
    </location>
</feature>
<evidence type="ECO:0000259" key="5">
    <source>
        <dbReference type="SMART" id="SM00079"/>
    </source>
</evidence>
<organism evidence="6 7">
    <name type="scientific">Rarobacter faecitabidus</name>
    <dbReference type="NCBI Taxonomy" id="13243"/>
    <lineage>
        <taxon>Bacteria</taxon>
        <taxon>Bacillati</taxon>
        <taxon>Actinomycetota</taxon>
        <taxon>Actinomycetes</taxon>
        <taxon>Micrococcales</taxon>
        <taxon>Rarobacteraceae</taxon>
        <taxon>Rarobacter</taxon>
    </lineage>
</organism>
<dbReference type="PANTHER" id="PTHR35936:SF17">
    <property type="entry name" value="ARGININE-BINDING EXTRACELLULAR PROTEIN ARTP"/>
    <property type="match status" value="1"/>
</dbReference>
<comment type="caution">
    <text evidence="6">The sequence shown here is derived from an EMBL/GenBank/DDBJ whole genome shotgun (WGS) entry which is preliminary data.</text>
</comment>
<dbReference type="Proteomes" id="UP000315389">
    <property type="component" value="Unassembled WGS sequence"/>
</dbReference>
<dbReference type="InterPro" id="IPR001320">
    <property type="entry name" value="Iontro_rcpt_C"/>
</dbReference>
<dbReference type="RefSeq" id="WP_142121240.1">
    <property type="nucleotide sequence ID" value="NZ_BAAASV010000002.1"/>
</dbReference>
<feature type="domain" description="Ionotropic glutamate receptor C-terminal" evidence="5">
    <location>
        <begin position="61"/>
        <end position="290"/>
    </location>
</feature>
<accession>A0A542ZP86</accession>
<dbReference type="Gene3D" id="3.40.190.10">
    <property type="entry name" value="Periplasmic binding protein-like II"/>
    <property type="match status" value="2"/>
</dbReference>
<dbReference type="SUPFAM" id="SSF53850">
    <property type="entry name" value="Periplasmic binding protein-like II"/>
    <property type="match status" value="1"/>
</dbReference>
<dbReference type="CDD" id="cd13530">
    <property type="entry name" value="PBP2_peptides_like"/>
    <property type="match status" value="1"/>
</dbReference>
<dbReference type="PROSITE" id="PS51257">
    <property type="entry name" value="PROKAR_LIPOPROTEIN"/>
    <property type="match status" value="1"/>
</dbReference>
<proteinExistence type="predicted"/>
<dbReference type="EMBL" id="VFOS01000002">
    <property type="protein sequence ID" value="TQL62168.1"/>
    <property type="molecule type" value="Genomic_DNA"/>
</dbReference>
<dbReference type="SMART" id="SM00062">
    <property type="entry name" value="PBPb"/>
    <property type="match status" value="1"/>
</dbReference>
<reference evidence="6 7" key="1">
    <citation type="submission" date="2019-06" db="EMBL/GenBank/DDBJ databases">
        <title>Sequencing the genomes of 1000 actinobacteria strains.</title>
        <authorList>
            <person name="Klenk H.-P."/>
        </authorList>
    </citation>
    <scope>NUCLEOTIDE SEQUENCE [LARGE SCALE GENOMIC DNA]</scope>
    <source>
        <strain evidence="6 7">DSM 4813</strain>
    </source>
</reference>
<sequence length="298" mass="31047">MRTSSLARRGIATALALTAAVALSACGSSSTSSTPATTTPTAAESTEPATGAALPTITEGKLTIATGEPAYSPWVEKDDPESGEGFEAAVAYAVAEQLGFGKDDVVWKRTTFDSAIAPGPKDWDFNLQQFSITDERKNAVDFSSPYYVTTQAVLTLKDSPAATATSIADLKDISFGVQAGSTSATALEKFVDPNKDPLQFNSSQDTVQALKGGQVQAIIVDLPQALYLAAVELSDLGGTVIGQFADSTGGDEYGLVLPKDSELTAPVTAAVDELRENGTLSELENQWLSNNISVPVLS</sequence>
<evidence type="ECO:0000259" key="4">
    <source>
        <dbReference type="SMART" id="SM00062"/>
    </source>
</evidence>
<feature type="chain" id="PRO_5039538580" evidence="3">
    <location>
        <begin position="25"/>
        <end position="298"/>
    </location>
</feature>
<evidence type="ECO:0000313" key="7">
    <source>
        <dbReference type="Proteomes" id="UP000315389"/>
    </source>
</evidence>
<evidence type="ECO:0000256" key="2">
    <source>
        <dbReference type="SAM" id="MobiDB-lite"/>
    </source>
</evidence>
<feature type="compositionally biased region" description="Low complexity" evidence="2">
    <location>
        <begin position="27"/>
        <end position="53"/>
    </location>
</feature>
<evidence type="ECO:0000256" key="3">
    <source>
        <dbReference type="SAM" id="SignalP"/>
    </source>
</evidence>
<evidence type="ECO:0000313" key="6">
    <source>
        <dbReference type="EMBL" id="TQL62168.1"/>
    </source>
</evidence>
<name>A0A542ZP86_RARFA</name>